<accession>A0A8T0LB82</accession>
<dbReference type="Pfam" id="PF05142">
    <property type="entry name" value="DUF702"/>
    <property type="match status" value="1"/>
</dbReference>
<sequence length="369" mass="40696">MAGLFSLGGGRGSNNNQQDNTTNNEIPAAETLFWYSKTDDVSSYRGFELWNQQQEQHVMPPHARPLLQRDLYSSGVGPSRGVSDDHSSSRSAFVAMRAAEGGISCQDCGNQAKKDCPHMRCRTCCKSRGYECQTHVKSTWVPASKRRERQQQLAVLQEQQQQQRDLSKRPRDPTACTRLPSSVMNESGEIKERKRKEENLSPGKFSEKISRDCLLLFSQTMDHSATCLMLFLFLFLNVLKKKEGLEEGHFPSVVSSPAEFRCVRVSCVEDADDRYAYQTAVNIGGHLFKGILYDHGPENSNNNNSNNNSNNYMAGETSAGVGGAQPLNLTASGVVTSSGALVDPSSLYSAPVNTFMGGSGTQFFPHTRS</sequence>
<dbReference type="NCBIfam" id="TIGR01624">
    <property type="entry name" value="LRP1_Cterm"/>
    <property type="match status" value="1"/>
</dbReference>
<comment type="caution">
    <text evidence="12">The sequence shown here is derived from an EMBL/GenBank/DDBJ whole genome shotgun (WGS) entry which is preliminary data.</text>
</comment>
<dbReference type="InterPro" id="IPR007818">
    <property type="entry name" value="SHI"/>
</dbReference>
<keyword evidence="10" id="KW-0927">Auxin signaling pathway</keyword>
<evidence type="ECO:0000313" key="13">
    <source>
        <dbReference type="Proteomes" id="UP000743370"/>
    </source>
</evidence>
<name>A0A8T0LB82_PHAAN</name>
<feature type="region of interest" description="Disordered" evidence="11">
    <location>
        <begin position="143"/>
        <end position="203"/>
    </location>
</feature>
<keyword evidence="7" id="KW-0238">DNA-binding</keyword>
<feature type="compositionally biased region" description="Low complexity" evidence="11">
    <location>
        <begin position="151"/>
        <end position="164"/>
    </location>
</feature>
<proteinExistence type="inferred from homology"/>
<dbReference type="GO" id="GO:0003700">
    <property type="term" value="F:DNA-binding transcription factor activity"/>
    <property type="evidence" value="ECO:0007669"/>
    <property type="project" value="InterPro"/>
</dbReference>
<feature type="region of interest" description="Disordered" evidence="11">
    <location>
        <begin position="1"/>
        <end position="23"/>
    </location>
</feature>
<gene>
    <name evidence="12" type="ORF">HKW66_Vig0035830</name>
</gene>
<dbReference type="PANTHER" id="PTHR31604">
    <property type="entry name" value="PROTEIN LATERAL ROOT PRIMORDIUM 1"/>
    <property type="match status" value="1"/>
</dbReference>
<evidence type="ECO:0000256" key="10">
    <source>
        <dbReference type="ARBA" id="ARBA00023294"/>
    </source>
</evidence>
<keyword evidence="4" id="KW-0479">Metal-binding</keyword>
<reference evidence="12 13" key="1">
    <citation type="submission" date="2020-05" db="EMBL/GenBank/DDBJ databases">
        <title>Vigna angularis (adzuki bean) Var. LongXiaoDou No. 4 denovo assembly.</title>
        <authorList>
            <person name="Xiang H."/>
        </authorList>
    </citation>
    <scope>NUCLEOTIDE SEQUENCE [LARGE SCALE GENOMIC DNA]</scope>
    <source>
        <tissue evidence="12">Leaf</tissue>
    </source>
</reference>
<comment type="subcellular location">
    <subcellularLocation>
        <location evidence="1">Nucleus</location>
    </subcellularLocation>
</comment>
<organism evidence="12 13">
    <name type="scientific">Phaseolus angularis</name>
    <name type="common">Azuki bean</name>
    <name type="synonym">Vigna angularis</name>
    <dbReference type="NCBI Taxonomy" id="3914"/>
    <lineage>
        <taxon>Eukaryota</taxon>
        <taxon>Viridiplantae</taxon>
        <taxon>Streptophyta</taxon>
        <taxon>Embryophyta</taxon>
        <taxon>Tracheophyta</taxon>
        <taxon>Spermatophyta</taxon>
        <taxon>Magnoliopsida</taxon>
        <taxon>eudicotyledons</taxon>
        <taxon>Gunneridae</taxon>
        <taxon>Pentapetalae</taxon>
        <taxon>rosids</taxon>
        <taxon>fabids</taxon>
        <taxon>Fabales</taxon>
        <taxon>Fabaceae</taxon>
        <taxon>Papilionoideae</taxon>
        <taxon>50 kb inversion clade</taxon>
        <taxon>NPAAA clade</taxon>
        <taxon>indigoferoid/millettioid clade</taxon>
        <taxon>Phaseoleae</taxon>
        <taxon>Vigna</taxon>
    </lineage>
</organism>
<dbReference type="NCBIfam" id="TIGR01623">
    <property type="entry name" value="put_zinc_LRP1"/>
    <property type="match status" value="1"/>
</dbReference>
<keyword evidence="5" id="KW-0862">Zinc</keyword>
<evidence type="ECO:0000256" key="11">
    <source>
        <dbReference type="SAM" id="MobiDB-lite"/>
    </source>
</evidence>
<evidence type="ECO:0000256" key="9">
    <source>
        <dbReference type="ARBA" id="ARBA00023242"/>
    </source>
</evidence>
<evidence type="ECO:0000256" key="1">
    <source>
        <dbReference type="ARBA" id="ARBA00004123"/>
    </source>
</evidence>
<evidence type="ECO:0000256" key="6">
    <source>
        <dbReference type="ARBA" id="ARBA00023070"/>
    </source>
</evidence>
<evidence type="ECO:0000313" key="12">
    <source>
        <dbReference type="EMBL" id="KAG2408761.1"/>
    </source>
</evidence>
<keyword evidence="9" id="KW-0539">Nucleus</keyword>
<comment type="similarity">
    <text evidence="2">Belongs to the SHI protein family.</text>
</comment>
<evidence type="ECO:0000256" key="7">
    <source>
        <dbReference type="ARBA" id="ARBA00023125"/>
    </source>
</evidence>
<keyword evidence="3" id="KW-0217">Developmental protein</keyword>
<dbReference type="InterPro" id="IPR006511">
    <property type="entry name" value="SHI_C"/>
</dbReference>
<dbReference type="GO" id="GO:0003677">
    <property type="term" value="F:DNA binding"/>
    <property type="evidence" value="ECO:0007669"/>
    <property type="project" value="UniProtKB-KW"/>
</dbReference>
<evidence type="ECO:0000256" key="5">
    <source>
        <dbReference type="ARBA" id="ARBA00022833"/>
    </source>
</evidence>
<dbReference type="GO" id="GO:0005634">
    <property type="term" value="C:nucleus"/>
    <property type="evidence" value="ECO:0007669"/>
    <property type="project" value="UniProtKB-SubCell"/>
</dbReference>
<dbReference type="Proteomes" id="UP000743370">
    <property type="component" value="Unassembled WGS sequence"/>
</dbReference>
<dbReference type="GO" id="GO:0009734">
    <property type="term" value="P:auxin-activated signaling pathway"/>
    <property type="evidence" value="ECO:0007669"/>
    <property type="project" value="UniProtKB-KW"/>
</dbReference>
<evidence type="ECO:0000256" key="2">
    <source>
        <dbReference type="ARBA" id="ARBA00006911"/>
    </source>
</evidence>
<feature type="compositionally biased region" description="Gly residues" evidence="11">
    <location>
        <begin position="1"/>
        <end position="12"/>
    </location>
</feature>
<evidence type="ECO:0000256" key="4">
    <source>
        <dbReference type="ARBA" id="ARBA00022723"/>
    </source>
</evidence>
<dbReference type="PANTHER" id="PTHR31604:SF4">
    <property type="entry name" value="PROTEIN SHORT INTERNODES"/>
    <property type="match status" value="1"/>
</dbReference>
<evidence type="ECO:0000256" key="8">
    <source>
        <dbReference type="ARBA" id="ARBA00023159"/>
    </source>
</evidence>
<dbReference type="GO" id="GO:0009851">
    <property type="term" value="P:auxin biosynthetic process"/>
    <property type="evidence" value="ECO:0007669"/>
    <property type="project" value="UniProtKB-KW"/>
</dbReference>
<protein>
    <submittedName>
        <fullName evidence="12">Protein SHORT</fullName>
    </submittedName>
</protein>
<feature type="compositionally biased region" description="Basic and acidic residues" evidence="11">
    <location>
        <begin position="188"/>
        <end position="203"/>
    </location>
</feature>
<keyword evidence="6" id="KW-0073">Auxin biosynthesis</keyword>
<feature type="compositionally biased region" description="Low complexity" evidence="11">
    <location>
        <begin position="14"/>
        <end position="23"/>
    </location>
</feature>
<dbReference type="EMBL" id="JABFOF010000001">
    <property type="protein sequence ID" value="KAG2408761.1"/>
    <property type="molecule type" value="Genomic_DNA"/>
</dbReference>
<evidence type="ECO:0000256" key="3">
    <source>
        <dbReference type="ARBA" id="ARBA00022473"/>
    </source>
</evidence>
<dbReference type="GO" id="GO:0045893">
    <property type="term" value="P:positive regulation of DNA-templated transcription"/>
    <property type="evidence" value="ECO:0007669"/>
    <property type="project" value="TreeGrafter"/>
</dbReference>
<keyword evidence="8" id="KW-0010">Activator</keyword>
<dbReference type="GO" id="GO:0046872">
    <property type="term" value="F:metal ion binding"/>
    <property type="evidence" value="ECO:0007669"/>
    <property type="project" value="UniProtKB-KW"/>
</dbReference>
<dbReference type="InterPro" id="IPR006510">
    <property type="entry name" value="Znf_LRP1"/>
</dbReference>
<dbReference type="AlphaFoldDB" id="A0A8T0LB82"/>